<dbReference type="InterPro" id="IPR008979">
    <property type="entry name" value="Galactose-bd-like_sf"/>
</dbReference>
<dbReference type="PANTHER" id="PTHR34987:SF4">
    <property type="entry name" value="ALPHA-L-RHAMNOSIDASE C-TERMINAL DOMAIN-CONTAINING PROTEIN"/>
    <property type="match status" value="1"/>
</dbReference>
<name>A0A317L175_9BACI</name>
<feature type="domain" description="Alpha-L-rhamnosidase six-hairpin glycosidase" evidence="1">
    <location>
        <begin position="326"/>
        <end position="654"/>
    </location>
</feature>
<gene>
    <name evidence="2" type="ORF">DLJ74_06320</name>
</gene>
<dbReference type="SUPFAM" id="SSF49785">
    <property type="entry name" value="Galactose-binding domain-like"/>
    <property type="match status" value="1"/>
</dbReference>
<evidence type="ECO:0000313" key="3">
    <source>
        <dbReference type="Proteomes" id="UP000245624"/>
    </source>
</evidence>
<dbReference type="Pfam" id="PF17389">
    <property type="entry name" value="Bac_rhamnosid6H"/>
    <property type="match status" value="1"/>
</dbReference>
<evidence type="ECO:0000313" key="2">
    <source>
        <dbReference type="EMBL" id="PWU69581.1"/>
    </source>
</evidence>
<evidence type="ECO:0000259" key="1">
    <source>
        <dbReference type="Pfam" id="PF17389"/>
    </source>
</evidence>
<comment type="caution">
    <text evidence="2">The sequence shown here is derived from an EMBL/GenBank/DDBJ whole genome shotgun (WGS) entry which is preliminary data.</text>
</comment>
<dbReference type="AlphaFoldDB" id="A0A317L175"/>
<protein>
    <submittedName>
        <fullName evidence="2">Alpha-L-rhamnosidase</fullName>
    </submittedName>
</protein>
<sequence length="765" mass="89478">MNRNAKWIWHHLLQRNDNVYLEFRKCFMLNQLEENAIIKVSANQEYILWVNGHRIGRGPSPSDNEWQYYDEYNVHEYLMMGQENIITALVYNFGSEDIVTQQYQGPGGFYLQFHTGNYELVTDQSWKCRQSKRWVQDVSRQHKWNGYKEVYLANREDDWHLLEYDDSSWSQADVVAKVNAKDSPWKNLIPREIPFLHNEYAYPKEIVAMSENYGKMTTECSFLQEVLFDASKPGAMPSITYDFTREMVGYVNLELIVPEGGVLQLYYGESLDVSLYDTFILKKGTNKLQPFGRRAFRYMKVVIQATPEPVKVSKVAINLVHYPFEKQGVFLSNDSLLNEIWDVSVYTTKINSQDHLEDTPLRERALWVVDAVIMARVIYQVFGDEALLKKCLRQIARIQNEDGSLPGTGPERNEMLLPDFCAHWVYGVWDYYQFTGDKAFLEELWPTITQLMVWFESHETEKGLFTIDKDRGFWCFVDWADYIDKRGQVSAISMFYYKALKIVSEMGKILGHHNLSQRWIEKADDLKTSIRTYQWNEKKNVFVDCLVGDEQSNSITYQTNFIAIWTGIMTRQEAERFVEDYYIKDTLPHLKGPFFYHILLESLFSLNYHALAMSHMKKYWGSMLKQGATTWWEAFDPDKPSCTIPHEFQGHTPTYLVDYIPVSQCHGWGSTPGYLLNQHILGVDISKIGLKKVMLHPYIGELKNVKGMIPTRHGDIAIAWFKIDENNYEYHCNIPKELEWEGVFDDNISVFINGELYENAQQGIT</sequence>
<dbReference type="InterPro" id="IPR012341">
    <property type="entry name" value="6hp_glycosidase-like_sf"/>
</dbReference>
<accession>A0A317L175</accession>
<dbReference type="EMBL" id="QGTD01000005">
    <property type="protein sequence ID" value="PWU69581.1"/>
    <property type="molecule type" value="Genomic_DNA"/>
</dbReference>
<dbReference type="PANTHER" id="PTHR34987">
    <property type="entry name" value="C, PUTATIVE (AFU_ORTHOLOGUE AFUA_3G02880)-RELATED"/>
    <property type="match status" value="1"/>
</dbReference>
<dbReference type="InterPro" id="IPR035396">
    <property type="entry name" value="Bac_rhamnosid6H"/>
</dbReference>
<dbReference type="Gene3D" id="2.60.120.260">
    <property type="entry name" value="Galactose-binding domain-like"/>
    <property type="match status" value="2"/>
</dbReference>
<organism evidence="2 3">
    <name type="scientific">Gracilibacillus dipsosauri</name>
    <dbReference type="NCBI Taxonomy" id="178340"/>
    <lineage>
        <taxon>Bacteria</taxon>
        <taxon>Bacillati</taxon>
        <taxon>Bacillota</taxon>
        <taxon>Bacilli</taxon>
        <taxon>Bacillales</taxon>
        <taxon>Bacillaceae</taxon>
        <taxon>Gracilibacillus</taxon>
    </lineage>
</organism>
<dbReference type="Gene3D" id="1.50.10.10">
    <property type="match status" value="1"/>
</dbReference>
<dbReference type="OrthoDB" id="9815108at2"/>
<dbReference type="SUPFAM" id="SSF48208">
    <property type="entry name" value="Six-hairpin glycosidases"/>
    <property type="match status" value="1"/>
</dbReference>
<dbReference type="RefSeq" id="WP_109983795.1">
    <property type="nucleotide sequence ID" value="NZ_QGTD01000005.1"/>
</dbReference>
<reference evidence="2 3" key="1">
    <citation type="submission" date="2018-05" db="EMBL/GenBank/DDBJ databases">
        <title>Genomic analysis of Gracilibacillus dipsosauri DD1 reveals novel features of a salt-tolerant amylase.</title>
        <authorList>
            <person name="Deutch C.E."/>
            <person name="Yang S."/>
        </authorList>
    </citation>
    <scope>NUCLEOTIDE SEQUENCE [LARGE SCALE GENOMIC DNA]</scope>
    <source>
        <strain evidence="2 3">DD1</strain>
    </source>
</reference>
<dbReference type="Gene3D" id="2.60.420.10">
    <property type="entry name" value="Maltose phosphorylase, domain 3"/>
    <property type="match status" value="1"/>
</dbReference>
<dbReference type="Proteomes" id="UP000245624">
    <property type="component" value="Unassembled WGS sequence"/>
</dbReference>
<dbReference type="GO" id="GO:0005975">
    <property type="term" value="P:carbohydrate metabolic process"/>
    <property type="evidence" value="ECO:0007669"/>
    <property type="project" value="InterPro"/>
</dbReference>
<keyword evidence="3" id="KW-1185">Reference proteome</keyword>
<proteinExistence type="predicted"/>
<dbReference type="InterPro" id="IPR008928">
    <property type="entry name" value="6-hairpin_glycosidase_sf"/>
</dbReference>